<feature type="domain" description="Thioester reductase (TE)" evidence="3">
    <location>
        <begin position="217"/>
        <end position="277"/>
    </location>
</feature>
<evidence type="ECO:0000259" key="3">
    <source>
        <dbReference type="Pfam" id="PF07993"/>
    </source>
</evidence>
<dbReference type="InterPro" id="IPR051414">
    <property type="entry name" value="Adenylate-forming_Reductase"/>
</dbReference>
<dbReference type="InterPro" id="IPR013120">
    <property type="entry name" value="FAR_NAD-bd"/>
</dbReference>
<keyword evidence="2" id="KW-0597">Phosphoprotein</keyword>
<accession>A0A8I2YN26</accession>
<dbReference type="InterPro" id="IPR036291">
    <property type="entry name" value="NAD(P)-bd_dom_sf"/>
</dbReference>
<evidence type="ECO:0000256" key="2">
    <source>
        <dbReference type="ARBA" id="ARBA00022553"/>
    </source>
</evidence>
<proteinExistence type="predicted"/>
<evidence type="ECO:0000313" key="4">
    <source>
        <dbReference type="EMBL" id="KAG6374188.1"/>
    </source>
</evidence>
<dbReference type="AlphaFoldDB" id="A0A8I2YN26"/>
<dbReference type="Pfam" id="PF07993">
    <property type="entry name" value="NAD_binding_4"/>
    <property type="match status" value="1"/>
</dbReference>
<reference evidence="4" key="1">
    <citation type="submission" date="2021-03" db="EMBL/GenBank/DDBJ databases">
        <title>Evolutionary innovations through gain and loss of genes in the ectomycorrhizal Boletales.</title>
        <authorList>
            <person name="Wu G."/>
            <person name="Miyauchi S."/>
            <person name="Morin E."/>
            <person name="Yang Z.-L."/>
            <person name="Xu J."/>
            <person name="Martin F.M."/>
        </authorList>
    </citation>
    <scope>NUCLEOTIDE SEQUENCE</scope>
    <source>
        <strain evidence="4">BR01</strain>
    </source>
</reference>
<protein>
    <recommendedName>
        <fullName evidence="3">Thioester reductase (TE) domain-containing protein</fullName>
    </recommendedName>
</protein>
<dbReference type="Proteomes" id="UP000683000">
    <property type="component" value="Unassembled WGS sequence"/>
</dbReference>
<dbReference type="SUPFAM" id="SSF51735">
    <property type="entry name" value="NAD(P)-binding Rossmann-fold domains"/>
    <property type="match status" value="1"/>
</dbReference>
<dbReference type="Gene3D" id="1.10.1200.10">
    <property type="entry name" value="ACP-like"/>
    <property type="match status" value="1"/>
</dbReference>
<keyword evidence="1" id="KW-0596">Phosphopantetheine</keyword>
<organism evidence="4 5">
    <name type="scientific">Boletus reticuloceps</name>
    <dbReference type="NCBI Taxonomy" id="495285"/>
    <lineage>
        <taxon>Eukaryota</taxon>
        <taxon>Fungi</taxon>
        <taxon>Dikarya</taxon>
        <taxon>Basidiomycota</taxon>
        <taxon>Agaricomycotina</taxon>
        <taxon>Agaricomycetes</taxon>
        <taxon>Agaricomycetidae</taxon>
        <taxon>Boletales</taxon>
        <taxon>Boletineae</taxon>
        <taxon>Boletaceae</taxon>
        <taxon>Boletoideae</taxon>
        <taxon>Boletus</taxon>
    </lineage>
</organism>
<dbReference type="OrthoDB" id="429813at2759"/>
<dbReference type="PANTHER" id="PTHR43439">
    <property type="entry name" value="PHENYLACETATE-COENZYME A LIGASE"/>
    <property type="match status" value="1"/>
</dbReference>
<gene>
    <name evidence="4" type="ORF">JVT61DRAFT_4841</name>
</gene>
<evidence type="ECO:0000256" key="1">
    <source>
        <dbReference type="ARBA" id="ARBA00022450"/>
    </source>
</evidence>
<keyword evidence="5" id="KW-1185">Reference proteome</keyword>
<evidence type="ECO:0000313" key="5">
    <source>
        <dbReference type="Proteomes" id="UP000683000"/>
    </source>
</evidence>
<dbReference type="Pfam" id="PF23562">
    <property type="entry name" value="AMP-binding_C_3"/>
    <property type="match status" value="1"/>
</dbReference>
<dbReference type="InterPro" id="IPR036736">
    <property type="entry name" value="ACP-like_sf"/>
</dbReference>
<dbReference type="Gene3D" id="3.40.50.720">
    <property type="entry name" value="NAD(P)-binding Rossmann-like Domain"/>
    <property type="match status" value="2"/>
</dbReference>
<name>A0A8I2YN26_9AGAM</name>
<comment type="caution">
    <text evidence="4">The sequence shown here is derived from an EMBL/GenBank/DDBJ whole genome shotgun (WGS) entry which is preliminary data.</text>
</comment>
<dbReference type="PANTHER" id="PTHR43439:SF2">
    <property type="entry name" value="ENZYME, PUTATIVE (JCVI)-RELATED"/>
    <property type="match status" value="1"/>
</dbReference>
<dbReference type="EMBL" id="JAGFBS010000019">
    <property type="protein sequence ID" value="KAG6374188.1"/>
    <property type="molecule type" value="Genomic_DNA"/>
</dbReference>
<sequence>MRAEAYNSVRREIEEANKEAPAFSRIFKEMILVTSKEKPMLRAGKGTVIKKATMKLYESEVDALYASVEASARAGIDVPLPPTWSQIDVEKWLMVHATAVNAGKPIKVDADVFEQGFDSLSSTFLRNRIIGSLAASSHETIQAAASQISQDIVFTNPTLRLLAKRLIQLLAGEEGSFSPAPDPQVEIEDMIAKYSIGLGKLGDGAPGRFHDRHVVLLTGSTGGLGSYLLASLLSREDVALVYAFNRPSKTDTIQHRQRAAFEDRGLDTALLDSDKLIHILTSSKLPATSFRIGQVTGGAPRGAWSTTDWVPIIVKSSVSLARFPRREVISWLPPHGVSDAILDVAFAHEEPPLAVNLVHPRPSAWKSIMQPISEALYQKHLTPSRLPLIPFTEWVERLEEQAANTTEENAQRVPAVKLLGFMRAMAQGDAVIRRESSSSEYVSEDVEVAGSPRFATDVARRASETMRHLEPLSAVDAERWVEYWASVGMFNVQAERPNGV</sequence>